<comment type="caution">
    <text evidence="1">The sequence shown here is derived from an EMBL/GenBank/DDBJ whole genome shotgun (WGS) entry which is preliminary data.</text>
</comment>
<keyword evidence="2" id="KW-1185">Reference proteome</keyword>
<organism evidence="1 2">
    <name type="scientific">Pistacia atlantica</name>
    <dbReference type="NCBI Taxonomy" id="434234"/>
    <lineage>
        <taxon>Eukaryota</taxon>
        <taxon>Viridiplantae</taxon>
        <taxon>Streptophyta</taxon>
        <taxon>Embryophyta</taxon>
        <taxon>Tracheophyta</taxon>
        <taxon>Spermatophyta</taxon>
        <taxon>Magnoliopsida</taxon>
        <taxon>eudicotyledons</taxon>
        <taxon>Gunneridae</taxon>
        <taxon>Pentapetalae</taxon>
        <taxon>rosids</taxon>
        <taxon>malvids</taxon>
        <taxon>Sapindales</taxon>
        <taxon>Anacardiaceae</taxon>
        <taxon>Pistacia</taxon>
    </lineage>
</organism>
<evidence type="ECO:0000313" key="2">
    <source>
        <dbReference type="Proteomes" id="UP001164250"/>
    </source>
</evidence>
<sequence length="369" mass="41964">MGCVGPMRLNTKPHGTWAIQTKTCHKIFTSKSNLGFSFPMELPQGIDNYIKESIDNTLGLPISQENLQLKLLASQESLQRLRNQYSLLLSKVKEKDQTIDLARAEASMNAQAVKRFVEENQRLAEECKRLLSECSRWEKECSLYDHDREALMDFGNEADERAKEAETRVHDLEVQLAQLLDELEFYKHQYEIRGDDSSAESTAVEENLLESVLATLVSKDDLMSGHAFLEANSGHEPCQSLLKMWKSLKPSTQKVLSLAAVVKTLEKDKEHLRVNLDRAEEEVKLLYEENKILNAESKKLLRQLHRERNLNDSGGKHTSSASAKSNKRKSSPKMSSPVEKKIDFDLDPAARQPLSPLIYNSPDSRMHNK</sequence>
<proteinExistence type="predicted"/>
<name>A0ACC1AE79_9ROSI</name>
<dbReference type="EMBL" id="CM047906">
    <property type="protein sequence ID" value="KAJ0085337.1"/>
    <property type="molecule type" value="Genomic_DNA"/>
</dbReference>
<dbReference type="Proteomes" id="UP001164250">
    <property type="component" value="Chromosome 10"/>
</dbReference>
<gene>
    <name evidence="1" type="ORF">Patl1_08583</name>
</gene>
<evidence type="ECO:0000313" key="1">
    <source>
        <dbReference type="EMBL" id="KAJ0085337.1"/>
    </source>
</evidence>
<accession>A0ACC1AE79</accession>
<reference evidence="2" key="1">
    <citation type="journal article" date="2023" name="G3 (Bethesda)">
        <title>Genome assembly and association tests identify interacting loci associated with vigor, precocity, and sex in interspecific pistachio rootstocks.</title>
        <authorList>
            <person name="Palmer W."/>
            <person name="Jacygrad E."/>
            <person name="Sagayaradj S."/>
            <person name="Cavanaugh K."/>
            <person name="Han R."/>
            <person name="Bertier L."/>
            <person name="Beede B."/>
            <person name="Kafkas S."/>
            <person name="Golino D."/>
            <person name="Preece J."/>
            <person name="Michelmore R."/>
        </authorList>
    </citation>
    <scope>NUCLEOTIDE SEQUENCE [LARGE SCALE GENOMIC DNA]</scope>
</reference>
<protein>
    <submittedName>
        <fullName evidence="1">Uncharacterized protein</fullName>
    </submittedName>
</protein>